<accession>A0AAD3XXY9</accession>
<evidence type="ECO:0000313" key="1">
    <source>
        <dbReference type="EMBL" id="GMH21703.1"/>
    </source>
</evidence>
<evidence type="ECO:0000313" key="2">
    <source>
        <dbReference type="Proteomes" id="UP001279734"/>
    </source>
</evidence>
<dbReference type="AlphaFoldDB" id="A0AAD3XXY9"/>
<dbReference type="EMBL" id="BSYO01000023">
    <property type="protein sequence ID" value="GMH21703.1"/>
    <property type="molecule type" value="Genomic_DNA"/>
</dbReference>
<dbReference type="Proteomes" id="UP001279734">
    <property type="component" value="Unassembled WGS sequence"/>
</dbReference>
<keyword evidence="2" id="KW-1185">Reference proteome</keyword>
<proteinExistence type="predicted"/>
<gene>
    <name evidence="1" type="ORF">Nepgr_023545</name>
</gene>
<protein>
    <submittedName>
        <fullName evidence="1">Uncharacterized protein</fullName>
    </submittedName>
</protein>
<comment type="caution">
    <text evidence="1">The sequence shown here is derived from an EMBL/GenBank/DDBJ whole genome shotgun (WGS) entry which is preliminary data.</text>
</comment>
<organism evidence="1 2">
    <name type="scientific">Nepenthes gracilis</name>
    <name type="common">Slender pitcher plant</name>
    <dbReference type="NCBI Taxonomy" id="150966"/>
    <lineage>
        <taxon>Eukaryota</taxon>
        <taxon>Viridiplantae</taxon>
        <taxon>Streptophyta</taxon>
        <taxon>Embryophyta</taxon>
        <taxon>Tracheophyta</taxon>
        <taxon>Spermatophyta</taxon>
        <taxon>Magnoliopsida</taxon>
        <taxon>eudicotyledons</taxon>
        <taxon>Gunneridae</taxon>
        <taxon>Pentapetalae</taxon>
        <taxon>Caryophyllales</taxon>
        <taxon>Nepenthaceae</taxon>
        <taxon>Nepenthes</taxon>
    </lineage>
</organism>
<reference evidence="1" key="1">
    <citation type="submission" date="2023-05" db="EMBL/GenBank/DDBJ databases">
        <title>Nepenthes gracilis genome sequencing.</title>
        <authorList>
            <person name="Fukushima K."/>
        </authorList>
    </citation>
    <scope>NUCLEOTIDE SEQUENCE</scope>
    <source>
        <strain evidence="1">SING2019-196</strain>
    </source>
</reference>
<sequence length="130" mass="14968">MRGRRQNLRKSRCCTGSILRKSARRYSPSWISHDRCARRNRLLVEIYSGDLPPCDHARDDPDVVALLREEERRSGEDPGRSFTNPKVFVIVFAERERGSEAQPGLRKPVCKQTPISSFVSKLHSQLLKYS</sequence>
<name>A0AAD3XXY9_NEPGR</name>